<accession>A0ABP0R5Y6</accession>
<comment type="caution">
    <text evidence="6">The sequence shown here is derived from an EMBL/GenBank/DDBJ whole genome shotgun (WGS) entry which is preliminary data.</text>
</comment>
<keyword evidence="4" id="KW-0472">Membrane</keyword>
<dbReference type="SMART" id="SM00100">
    <property type="entry name" value="cNMP"/>
    <property type="match status" value="2"/>
</dbReference>
<keyword evidence="1" id="KW-0677">Repeat</keyword>
<feature type="transmembrane region" description="Helical" evidence="4">
    <location>
        <begin position="292"/>
        <end position="312"/>
    </location>
</feature>
<dbReference type="Pfam" id="PF00027">
    <property type="entry name" value="cNMP_binding"/>
    <property type="match status" value="2"/>
</dbReference>
<feature type="repeat" description="PPR" evidence="2">
    <location>
        <begin position="1539"/>
        <end position="1573"/>
    </location>
</feature>
<dbReference type="InterPro" id="IPR000595">
    <property type="entry name" value="cNMP-bd_dom"/>
</dbReference>
<keyword evidence="7" id="KW-1185">Reference proteome</keyword>
<keyword evidence="4" id="KW-0812">Transmembrane</keyword>
<dbReference type="Pfam" id="PF13812">
    <property type="entry name" value="PPR_3"/>
    <property type="match status" value="1"/>
</dbReference>
<reference evidence="6 7" key="1">
    <citation type="submission" date="2024-02" db="EMBL/GenBank/DDBJ databases">
        <authorList>
            <person name="Chen Y."/>
            <person name="Shah S."/>
            <person name="Dougan E. K."/>
            <person name="Thang M."/>
            <person name="Chan C."/>
        </authorList>
    </citation>
    <scope>NUCLEOTIDE SEQUENCE [LARGE SCALE GENOMIC DNA]</scope>
</reference>
<feature type="region of interest" description="Disordered" evidence="3">
    <location>
        <begin position="1"/>
        <end position="90"/>
    </location>
</feature>
<dbReference type="PROSITE" id="PS00888">
    <property type="entry name" value="CNMP_BINDING_1"/>
    <property type="match status" value="1"/>
</dbReference>
<feature type="repeat" description="PPR" evidence="2">
    <location>
        <begin position="1364"/>
        <end position="1398"/>
    </location>
</feature>
<feature type="domain" description="Cyclic nucleotide-binding" evidence="5">
    <location>
        <begin position="673"/>
        <end position="795"/>
    </location>
</feature>
<feature type="region of interest" description="Disordered" evidence="3">
    <location>
        <begin position="102"/>
        <end position="189"/>
    </location>
</feature>
<feature type="region of interest" description="Disordered" evidence="3">
    <location>
        <begin position="913"/>
        <end position="935"/>
    </location>
</feature>
<dbReference type="InterPro" id="IPR011990">
    <property type="entry name" value="TPR-like_helical_dom_sf"/>
</dbReference>
<feature type="domain" description="Cyclic nucleotide-binding" evidence="5">
    <location>
        <begin position="798"/>
        <end position="904"/>
    </location>
</feature>
<feature type="region of interest" description="Disordered" evidence="3">
    <location>
        <begin position="553"/>
        <end position="615"/>
    </location>
</feature>
<dbReference type="Gene3D" id="1.25.40.10">
    <property type="entry name" value="Tetratricopeptide repeat domain"/>
    <property type="match status" value="4"/>
</dbReference>
<evidence type="ECO:0000259" key="5">
    <source>
        <dbReference type="PROSITE" id="PS50042"/>
    </source>
</evidence>
<dbReference type="Proteomes" id="UP001642484">
    <property type="component" value="Unassembled WGS sequence"/>
</dbReference>
<proteinExistence type="predicted"/>
<dbReference type="Gene3D" id="2.60.120.10">
    <property type="entry name" value="Jelly Rolls"/>
    <property type="match status" value="2"/>
</dbReference>
<dbReference type="PANTHER" id="PTHR47933">
    <property type="entry name" value="PENTATRICOPEPTIDE REPEAT-CONTAINING PROTEIN 1, MITOCHONDRIAL"/>
    <property type="match status" value="1"/>
</dbReference>
<feature type="compositionally biased region" description="Polar residues" evidence="3">
    <location>
        <begin position="18"/>
        <end position="28"/>
    </location>
</feature>
<dbReference type="InterPro" id="IPR014710">
    <property type="entry name" value="RmlC-like_jellyroll"/>
</dbReference>
<dbReference type="InterPro" id="IPR018488">
    <property type="entry name" value="cNMP-bd_CS"/>
</dbReference>
<dbReference type="PANTHER" id="PTHR47933:SF11">
    <property type="entry name" value="PENTATRICOPEPTIDE REPEAT-CONTAINING PROTEIN 2"/>
    <property type="match status" value="1"/>
</dbReference>
<name>A0ABP0R5Y6_9DINO</name>
<dbReference type="PROSITE" id="PS50042">
    <property type="entry name" value="CNMP_BINDING_3"/>
    <property type="match status" value="2"/>
</dbReference>
<dbReference type="PROSITE" id="PS00889">
    <property type="entry name" value="CNMP_BINDING_2"/>
    <property type="match status" value="1"/>
</dbReference>
<evidence type="ECO:0000256" key="1">
    <source>
        <dbReference type="ARBA" id="ARBA00022737"/>
    </source>
</evidence>
<keyword evidence="4" id="KW-1133">Transmembrane helix</keyword>
<feature type="repeat" description="PPR" evidence="2">
    <location>
        <begin position="1434"/>
        <end position="1468"/>
    </location>
</feature>
<sequence>MWHPPEFGFDGLARSSRLPRQSTPPSRSARSKLTVDSPRSEARRPSGGPPPSLDLVKLATRVPQAFPRRPGSAASPLATRGRSSPKHVEDFQWTGFRSASQCLAEELRPSTPPKTPLRSNLRRRPSPHKVYQVELPMPRGGGRDDWEITPSDSADLAGSAVSTAVASPPKAAFGAGPVNLPPEEEDQERDGRWGRCSVSFHSLNSCPNVADRARAQTNESYFAEVVQPGELRIEVDVPVPRRRSIATTTGSGGRFSKRSSDGGPEFCSAQKSAFPRAATETAGFLCWVVKDFSWVLLIPEMAWFALFGALIFECWDLANAWQASDAYERGSRFVILLWILGNGTWMTSEFLYETHSRNISFPWFHGALLGPKTWADTIFIVCAATFWILALIIGVGTQTLGRQPGHPTSLFRRLNADLWCIFWILKDSFWLMRLAWPAIVSSLLVLYCLIALKGGNPISGCPLLTIAEIYWLCANTIWLIGELLLDDILGTRDHPEAKRGPTVPDPTFPPLASVSLKQTADAPTYVCADVRADAKIQRLTWEQALNDVLEADVPRGPRLGECGSAPTLARPAPTKNATRFSPSLRLSREASLAETEAPDHESQDEGDEAETSFSEGFEEEIRSVLHLRRGGVSAEAKGAWNHFTSSKSWPSKEKSTQQAKGLKKVMRSDKCPFTQQVGHATLDSLVDAMEVQEFRPGQQVCQQDAQGDCAYVILSGSVSVFKERAHEERIFVRSLGAGSFFGEGSMLWRTPRTRSVYVDERGPATLGILYREAYHDLVVRSEIKERSRREDYLRRAPVLETLSDEQIAQIADALQTEQYDPDEDIVTQGERGDKLYVILEGTCVVTVKTGTAGDIDIQEHRRIHAGDMFGEKALLENTRRSASVTAVTHVEVLFLKRAAFERMLETKRVDAHLRRARDAQKSREDGVAERDAVIRSGAQTEREALPTFINQVMNLAPQVFAGRQQQAEREGNGTDLKALLAPQYPRPRESAPTAGPLEFVLVPMGSVLHQHSSWKMRREGGVLRRLKDLGWDPLWYNEELMCKVLTLLDWKALDPACYTIAIATCGAGSEWHRACRLLASMPGHQVQPNMIHINAGISACAPGQQWLLAQSLFSRLPAPDAVSFSATMSAMNGGQWVRTVGLFKDMPFARLLPDDVCFNAGISACETGAWQAALSVLQAMSQALQPTVISFSATMSVGEKASRWALALALLSCMRPQEIRPNHVSFNAVTSSCASARQWQQAMQEFNALGAAFLQPNVITCTAAMSACEGSHWPMALSLYTAGHSTYEPLSAQPVGAPRDAELRNVLLAVMRWDRALCLVEEMKEGQLELKVVSFSALMKACQRAERSELALKLFASLASVQLDVISFNTSISACQQGGRWQQALSFLGSMAPAELKPGVTTFGATMTACEKAGQWPQALNLLRAMVCALIQSNLMTCSALISACEKGRRWQHALILLETMIEKGYLMDVLTFNAAISACEKSGQWCCALGLLDQMLESQLQANDISFNAIISACEKGSQWQRAISLLDMIPLASAQADVISFTSALSSCEKEHLWQQALSLMDAMQCQRIQPNAVTLSVACHAFERGWQPQKAVSLLGAPFSPIIDLRMVRFAVYRPTSRDAIAKMLSGAAVGALRWADETRGRAEERDTGTRTGAKQKVGKGLNVKGKSAKLNRLSGFVPFLQISQENDKAEVAPSPSDACVTIYFASDELRSRAASQLQSLLDSADLHVQEDHLIALDDYPNTPGLILPEPLLHYAFIDKPDIQPAVGWETGRISSPAFMDMNLQALRGDSKPKVVLYQFDQDNAMNPHGLLIAYAEATVKPVVSDFDTFTVGSRGMTYKRLHPEQADLAMWALKHTEQLLRKPSLSSWTSRWLEVLKEAHDEGFHPDIPEYGFGDETSYKLIEGIVEATSESGAVRHGAECFNFYFPQELDDNYLVVWEGFDDKPWAYMDEDALRDFLEERVEEDYAMPLNPVWCVRDQGWYDVLEAQISNDACKKIMEAWYPEGSGILEKIEELHKEFPNGFQTGLPPGEEGRRPTLRSTLSTVNDLDTTEKAILASSMAKSGRSRWGEAIRKVHLMQSMSRHSLMPRSVSPA</sequence>
<dbReference type="PROSITE" id="PS51375">
    <property type="entry name" value="PPR"/>
    <property type="match status" value="4"/>
</dbReference>
<gene>
    <name evidence="6" type="ORF">CCMP2556_LOCUS45545</name>
</gene>
<dbReference type="CDD" id="cd00038">
    <property type="entry name" value="CAP_ED"/>
    <property type="match status" value="2"/>
</dbReference>
<feature type="compositionally biased region" description="Basic and acidic residues" evidence="3">
    <location>
        <begin position="913"/>
        <end position="933"/>
    </location>
</feature>
<dbReference type="EMBL" id="CAXAMN010025506">
    <property type="protein sequence ID" value="CAK9095649.1"/>
    <property type="molecule type" value="Genomic_DNA"/>
</dbReference>
<evidence type="ECO:0000256" key="4">
    <source>
        <dbReference type="SAM" id="Phobius"/>
    </source>
</evidence>
<dbReference type="InterPro" id="IPR018490">
    <property type="entry name" value="cNMP-bd_dom_sf"/>
</dbReference>
<dbReference type="SUPFAM" id="SSF51206">
    <property type="entry name" value="cAMP-binding domain-like"/>
    <property type="match status" value="2"/>
</dbReference>
<evidence type="ECO:0000313" key="6">
    <source>
        <dbReference type="EMBL" id="CAK9095649.1"/>
    </source>
</evidence>
<protein>
    <recommendedName>
        <fullName evidence="5">Cyclic nucleotide-binding domain-containing protein</fullName>
    </recommendedName>
</protein>
<dbReference type="InterPro" id="IPR051240">
    <property type="entry name" value="Mito_RNA-Proc/Resp"/>
</dbReference>
<dbReference type="InterPro" id="IPR002885">
    <property type="entry name" value="PPR_rpt"/>
</dbReference>
<evidence type="ECO:0000313" key="7">
    <source>
        <dbReference type="Proteomes" id="UP001642484"/>
    </source>
</evidence>
<feature type="transmembrane region" description="Helical" evidence="4">
    <location>
        <begin position="378"/>
        <end position="396"/>
    </location>
</feature>
<evidence type="ECO:0000256" key="3">
    <source>
        <dbReference type="SAM" id="MobiDB-lite"/>
    </source>
</evidence>
<organism evidence="6 7">
    <name type="scientific">Durusdinium trenchii</name>
    <dbReference type="NCBI Taxonomy" id="1381693"/>
    <lineage>
        <taxon>Eukaryota</taxon>
        <taxon>Sar</taxon>
        <taxon>Alveolata</taxon>
        <taxon>Dinophyceae</taxon>
        <taxon>Suessiales</taxon>
        <taxon>Symbiodiniaceae</taxon>
        <taxon>Durusdinium</taxon>
    </lineage>
</organism>
<evidence type="ECO:0000256" key="2">
    <source>
        <dbReference type="PROSITE-ProRule" id="PRU00708"/>
    </source>
</evidence>
<feature type="transmembrane region" description="Helical" evidence="4">
    <location>
        <begin position="434"/>
        <end position="452"/>
    </location>
</feature>
<feature type="repeat" description="PPR" evidence="2">
    <location>
        <begin position="1469"/>
        <end position="1503"/>
    </location>
</feature>